<gene>
    <name evidence="2" type="ORF">PR002_g17341</name>
</gene>
<accession>A0A6A3KFA8</accession>
<feature type="region of interest" description="Disordered" evidence="1">
    <location>
        <begin position="780"/>
        <end position="824"/>
    </location>
</feature>
<reference evidence="2 3" key="1">
    <citation type="submission" date="2018-09" db="EMBL/GenBank/DDBJ databases">
        <title>Genomic investigation of the strawberry pathogen Phytophthora fragariae indicates pathogenicity is determined by transcriptional variation in three key races.</title>
        <authorList>
            <person name="Adams T.M."/>
            <person name="Armitage A.D."/>
            <person name="Sobczyk M.K."/>
            <person name="Bates H.J."/>
            <person name="Dunwell J.M."/>
            <person name="Nellist C.F."/>
            <person name="Harrison R.J."/>
        </authorList>
    </citation>
    <scope>NUCLEOTIDE SEQUENCE [LARGE SCALE GENOMIC DNA]</scope>
    <source>
        <strain evidence="2 3">SCRP324</strain>
    </source>
</reference>
<feature type="region of interest" description="Disordered" evidence="1">
    <location>
        <begin position="623"/>
        <end position="645"/>
    </location>
</feature>
<organism evidence="2 3">
    <name type="scientific">Phytophthora rubi</name>
    <dbReference type="NCBI Taxonomy" id="129364"/>
    <lineage>
        <taxon>Eukaryota</taxon>
        <taxon>Sar</taxon>
        <taxon>Stramenopiles</taxon>
        <taxon>Oomycota</taxon>
        <taxon>Peronosporomycetes</taxon>
        <taxon>Peronosporales</taxon>
        <taxon>Peronosporaceae</taxon>
        <taxon>Phytophthora</taxon>
    </lineage>
</organism>
<dbReference type="Proteomes" id="UP000435112">
    <property type="component" value="Unassembled WGS sequence"/>
</dbReference>
<dbReference type="OrthoDB" id="114913at2759"/>
<dbReference type="AlphaFoldDB" id="A0A6A3KFA8"/>
<name>A0A6A3KFA8_9STRA</name>
<evidence type="ECO:0000313" key="2">
    <source>
        <dbReference type="EMBL" id="KAE9003435.1"/>
    </source>
</evidence>
<evidence type="ECO:0000313" key="3">
    <source>
        <dbReference type="Proteomes" id="UP000435112"/>
    </source>
</evidence>
<dbReference type="EMBL" id="QXFU01001389">
    <property type="protein sequence ID" value="KAE9003435.1"/>
    <property type="molecule type" value="Genomic_DNA"/>
</dbReference>
<evidence type="ECO:0000256" key="1">
    <source>
        <dbReference type="SAM" id="MobiDB-lite"/>
    </source>
</evidence>
<protein>
    <submittedName>
        <fullName evidence="2">Uncharacterized protein</fullName>
    </submittedName>
</protein>
<proteinExistence type="predicted"/>
<sequence>MTAARRKGAECEGVACEHALGQQPLQLYAYLWSKASVDEDGTGKRVFSFVLTDTVVFKRQKPTKWFFTSKQERGKVLCRTKRFLSTTRVMQEFLVPRWAPNTLPKLDNDKQILATYAYLDRTSVYGEMCMAVEHLDKDGLENLLEDREMPSLSVLQRFIPTKSGYNHTIRSVYTVDGCSVQKCISPFLLSDEKVSMVKRTATFEVNDPLLRHRDVTDKEVLKTVEKINGEIAAHLEPIVGKEMVRFVNYFKIGADHRIYLLWSSMLSFDAGIKGAAKSYGLSVGSHVLGAAAVPSNVEDSDAVATNQSLIGCTAQLKVCPNCNQMLPRDQVEYVVTYRSIIRQFERDDVENNSEEDANSIPTLLRAISGPIQAERFKQLKQTATYLYQTVQLCLTCARNINAVPKDCSSPTPNNGDHINPGLEEPKEATTKCNLTTKGVEAVRDPKPVVVVHARASSAGSMSMKFSKKNLKNGSSQYRQHLLRVLPRLNAFDPPELPPRERLRQLARHLSQTFGHPSLRFALSQCNIFPVGSLVPMRTLTGVCNTDLLMSAARYWNELCQVQESSISPQTIDIDALDSLLAGSLKPLHRVVRPAELAPSRQKIIRPTRYMHITEASCPVIPRTPSSTVCAPKRPDRPHSCISTTTSSRRARLLSLTDIKRQESASNSKSDAANSNTRQTSFVQVVDGIKCLVRPTARPSSDDQCVLHLELTKIPSENNQAMEITLKITEIIALLGSTGNTQHLTNQAALLEGILPLLQIRDSQLHIPAFQQQQLEEQQGCQQQQQEQQHLVANDASLSTSSAESAKLLPRRPPSRAAGHRVQFQ</sequence>
<comment type="caution">
    <text evidence="2">The sequence shown here is derived from an EMBL/GenBank/DDBJ whole genome shotgun (WGS) entry which is preliminary data.</text>
</comment>